<evidence type="ECO:0000256" key="4">
    <source>
        <dbReference type="ARBA" id="ARBA00022574"/>
    </source>
</evidence>
<dbReference type="GO" id="GO:0045943">
    <property type="term" value="P:positive regulation of transcription by RNA polymerase I"/>
    <property type="evidence" value="ECO:0007669"/>
    <property type="project" value="InterPro"/>
</dbReference>
<dbReference type="PANTHER" id="PTHR44215">
    <property type="entry name" value="WD REPEAT-CONTAINING PROTEIN 75"/>
    <property type="match status" value="1"/>
</dbReference>
<evidence type="ECO:0000313" key="12">
    <source>
        <dbReference type="Proteomes" id="UP000006352"/>
    </source>
</evidence>
<feature type="compositionally biased region" description="Polar residues" evidence="9">
    <location>
        <begin position="853"/>
        <end position="864"/>
    </location>
</feature>
<feature type="repeat" description="WD" evidence="8">
    <location>
        <begin position="322"/>
        <end position="363"/>
    </location>
</feature>
<dbReference type="GO" id="GO:0003723">
    <property type="term" value="F:RNA binding"/>
    <property type="evidence" value="ECO:0007669"/>
    <property type="project" value="InterPro"/>
</dbReference>
<keyword evidence="3" id="KW-0698">rRNA processing</keyword>
<dbReference type="InParanoid" id="J4GQM4"/>
<proteinExistence type="predicted"/>
<evidence type="ECO:0000256" key="5">
    <source>
        <dbReference type="ARBA" id="ARBA00022737"/>
    </source>
</evidence>
<dbReference type="SMART" id="SM00320">
    <property type="entry name" value="WD40"/>
    <property type="match status" value="4"/>
</dbReference>
<dbReference type="OrthoDB" id="4096at2759"/>
<dbReference type="InterPro" id="IPR057644">
    <property type="entry name" value="Beta-prop_WDR75_2nd"/>
</dbReference>
<dbReference type="PANTHER" id="PTHR44215:SF1">
    <property type="entry name" value="WD REPEAT-CONTAINING PROTEIN 75"/>
    <property type="match status" value="1"/>
</dbReference>
<sequence>MPVPVDGTRLAGASKPPRSAKISQIVAVPPLSSVDVGVAPRPKKRKGKEAASQDESPWSWTLLTDSSASRVPPVLTKDGRYFLSVVGSSVKIFSVATGDLVSTLDASTSANMDSAGSSTDTCTITSVVLHPQNPFQLITGSTSGLVRIWDFLDAVLLQTMSLKHPITQIAAHEKFKDCIFVAVTLPSKRHNSSGQATTEDNAAVYHISLIPSNETVGSPVQLPSRSKKIGKTRVTTGLVLSPNGSWLVATGGHKAYVCSTSNMKGGFTKFVSPEKLTCLAFHPSGEFFATGDHVGCIRLWYCLSDSLAKYDGVERKAQTTTMHWHSHAVSSITFTANGAYLLSGGEEGVLVIWQLHSGKKEFVPRVGAPISHITLINAIDQEEQYLLALADASFVFVRSGTLKISKSIARVKLDPALSYNRPSALSAIPLAIHTPTSTIVLPSSHPSSLQFFLPASSKLVAELEVSPSNRIARRDEKPLEPSRVEHAVISYSGEWMVTIDYRDADGTFHGEVFMKFWWWDHKSQFWILNTRVDRPHGLKKVVGVAFRPKAAAPEDLLVTVGQDGNIKTWGIRLVKRQSGEIENFWVTRTTTRFRVETPSHVSWSADGSLFIVAMGPHAALYDGVTTALYQVLTCPECQQAKAAHFVGPSGRYVLVLGARELVLWDLLTKSLRWHYQSSSVISDSVVHPREESFAVFQQLSSQATEPQSTRVLLFNPSSPTPFASRTLPFGLRRVIAHPYLDQLSTASSSFTLLGITQAWSVAVLGEDVLLPQEMGSVAQKIVEEVGARRKTLFHDMFGDAAFSESTARVPSTSPLVRPWMGHEIAEVFDAPSHLMPPLRSLFDTLVDGFLTRQSNHGQEQQETSTPEDVEMDENAKPFTVETRIERAVYRDEVDTFVEFFKQCAIQAIEPGPPYQNPHTNGTLIPKANGAQPSRANDVARSFANSPILSKGTPRKALAATPTSHDTPTSKSPSVIMTGKKRKKSIG</sequence>
<comment type="subcellular location">
    <subcellularLocation>
        <location evidence="1">Nucleus</location>
        <location evidence="1">Nucleolus</location>
    </subcellularLocation>
</comment>
<evidence type="ECO:0000256" key="6">
    <source>
        <dbReference type="ARBA" id="ARBA00023163"/>
    </source>
</evidence>
<dbReference type="RefSeq" id="XP_012182403.1">
    <property type="nucleotide sequence ID" value="XM_012327013.1"/>
</dbReference>
<dbReference type="InterPro" id="IPR053826">
    <property type="entry name" value="WDR75"/>
</dbReference>
<evidence type="ECO:0000256" key="2">
    <source>
        <dbReference type="ARBA" id="ARBA00022517"/>
    </source>
</evidence>
<organism evidence="11 12">
    <name type="scientific">Fibroporia radiculosa</name>
    <dbReference type="NCBI Taxonomy" id="599839"/>
    <lineage>
        <taxon>Eukaryota</taxon>
        <taxon>Fungi</taxon>
        <taxon>Dikarya</taxon>
        <taxon>Basidiomycota</taxon>
        <taxon>Agaricomycotina</taxon>
        <taxon>Agaricomycetes</taxon>
        <taxon>Polyporales</taxon>
        <taxon>Fibroporiaceae</taxon>
        <taxon>Fibroporia</taxon>
    </lineage>
</organism>
<dbReference type="InterPro" id="IPR015943">
    <property type="entry name" value="WD40/YVTN_repeat-like_dom_sf"/>
</dbReference>
<feature type="region of interest" description="Disordered" evidence="9">
    <location>
        <begin position="912"/>
        <end position="986"/>
    </location>
</feature>
<evidence type="ECO:0000256" key="7">
    <source>
        <dbReference type="ARBA" id="ARBA00023242"/>
    </source>
</evidence>
<reference evidence="11 12" key="1">
    <citation type="journal article" date="2012" name="Appl. Environ. Microbiol.">
        <title>Short-read sequencing for genomic analysis of the brown rot fungus Fibroporia radiculosa.</title>
        <authorList>
            <person name="Tang J.D."/>
            <person name="Perkins A.D."/>
            <person name="Sonstegard T.S."/>
            <person name="Schroeder S.G."/>
            <person name="Burgess S.C."/>
            <person name="Diehl S.V."/>
        </authorList>
    </citation>
    <scope>NUCLEOTIDE SEQUENCE [LARGE SCALE GENOMIC DNA]</scope>
    <source>
        <strain evidence="11 12">TFFH 294</strain>
    </source>
</reference>
<feature type="domain" description="WD repeat-containing protein 75 second beta-propeller" evidence="10">
    <location>
        <begin position="433"/>
        <end position="724"/>
    </location>
</feature>
<dbReference type="InterPro" id="IPR001680">
    <property type="entry name" value="WD40_rpt"/>
</dbReference>
<dbReference type="GeneID" id="24098031"/>
<dbReference type="STRING" id="599839.J4GQM4"/>
<dbReference type="InterPro" id="IPR036322">
    <property type="entry name" value="WD40_repeat_dom_sf"/>
</dbReference>
<dbReference type="GO" id="GO:0006364">
    <property type="term" value="P:rRNA processing"/>
    <property type="evidence" value="ECO:0007669"/>
    <property type="project" value="UniProtKB-KW"/>
</dbReference>
<evidence type="ECO:0000256" key="9">
    <source>
        <dbReference type="SAM" id="MobiDB-lite"/>
    </source>
</evidence>
<evidence type="ECO:0000313" key="11">
    <source>
        <dbReference type="EMBL" id="CCM03120.1"/>
    </source>
</evidence>
<evidence type="ECO:0000256" key="8">
    <source>
        <dbReference type="PROSITE-ProRule" id="PRU00221"/>
    </source>
</evidence>
<dbReference type="PROSITE" id="PS50082">
    <property type="entry name" value="WD_REPEATS_2"/>
    <property type="match status" value="1"/>
</dbReference>
<dbReference type="FunCoup" id="J4GQM4">
    <property type="interactions" value="521"/>
</dbReference>
<dbReference type="AlphaFoldDB" id="J4GQM4"/>
<keyword evidence="5" id="KW-0677">Repeat</keyword>
<name>J4GQM4_9APHY</name>
<dbReference type="Proteomes" id="UP000006352">
    <property type="component" value="Unassembled WGS sequence"/>
</dbReference>
<dbReference type="HOGENOM" id="CLU_005417_1_0_1"/>
<keyword evidence="2" id="KW-0690">Ribosome biogenesis</keyword>
<feature type="region of interest" description="Disordered" evidence="9">
    <location>
        <begin position="853"/>
        <end position="872"/>
    </location>
</feature>
<dbReference type="SUPFAM" id="SSF50978">
    <property type="entry name" value="WD40 repeat-like"/>
    <property type="match status" value="2"/>
</dbReference>
<dbReference type="EMBL" id="HE797102">
    <property type="protein sequence ID" value="CCM03120.1"/>
    <property type="molecule type" value="Genomic_DNA"/>
</dbReference>
<keyword evidence="7" id="KW-0539">Nucleus</keyword>
<evidence type="ECO:0000256" key="3">
    <source>
        <dbReference type="ARBA" id="ARBA00022552"/>
    </source>
</evidence>
<keyword evidence="4 8" id="KW-0853">WD repeat</keyword>
<dbReference type="Gene3D" id="2.130.10.10">
    <property type="entry name" value="YVTN repeat-like/Quinoprotein amine dehydrogenase"/>
    <property type="match status" value="3"/>
</dbReference>
<dbReference type="GO" id="GO:2000234">
    <property type="term" value="P:positive regulation of rRNA processing"/>
    <property type="evidence" value="ECO:0007669"/>
    <property type="project" value="TreeGrafter"/>
</dbReference>
<dbReference type="GO" id="GO:0032040">
    <property type="term" value="C:small-subunit processome"/>
    <property type="evidence" value="ECO:0007669"/>
    <property type="project" value="InterPro"/>
</dbReference>
<accession>J4GQM4</accession>
<evidence type="ECO:0000256" key="1">
    <source>
        <dbReference type="ARBA" id="ARBA00004604"/>
    </source>
</evidence>
<evidence type="ECO:0000259" key="10">
    <source>
        <dbReference type="Pfam" id="PF23769"/>
    </source>
</evidence>
<dbReference type="PROSITE" id="PS50294">
    <property type="entry name" value="WD_REPEATS_REGION"/>
    <property type="match status" value="1"/>
</dbReference>
<keyword evidence="12" id="KW-1185">Reference proteome</keyword>
<dbReference type="Pfam" id="PF23769">
    <property type="entry name" value="Beta-prop_WDR75_2nd"/>
    <property type="match status" value="1"/>
</dbReference>
<protein>
    <recommendedName>
        <fullName evidence="10">WD repeat-containing protein 75 second beta-propeller domain-containing protein</fullName>
    </recommendedName>
</protein>
<keyword evidence="6" id="KW-0804">Transcription</keyword>
<gene>
    <name evidence="11" type="ORF">FIBRA_05241</name>
</gene>
<feature type="compositionally biased region" description="Polar residues" evidence="9">
    <location>
        <begin position="960"/>
        <end position="974"/>
    </location>
</feature>
<dbReference type="Pfam" id="PF23869">
    <property type="entry name" value="Beta-prop_WDR75_1st"/>
    <property type="match status" value="1"/>
</dbReference>
<feature type="region of interest" description="Disordered" evidence="9">
    <location>
        <begin position="1"/>
        <end position="56"/>
    </location>
</feature>